<keyword evidence="3" id="KW-1185">Reference proteome</keyword>
<sequence>MKLTHALAVFLLLPAALLAGDPAFDTWVDEFSAAWMRADPMAATEAQYFSGAEQDALDRQLTPYSVAARAAQVARAQAGLQRLAGFDRARLDATQRVSADMLRWQLETTVRNLSFSDHVFVFNQFSGVQRELVDFLSHTHPIRNRRDIENYLARLNLVAGYMNEARAQAKDRGDRGFLPPKFILSATLAQIDRFLEGGAEKNILVTTLDERAALLGDLPAADRAASVAAAAGIVRDAVLPAFTRVRALLEAQLAVATEDAGLWRLPGGREAYAAGLQHYTTTDLTPEKIHALGLAEVARIEAKMDGLFVSLGYKEGSIKERYDRLNQDLQPPADPDPRPALIARHEEILADAVKRSESLFDLRPAAPCVVKRIPPFSESSSANHYTTPAKDGTRPGIFWANLAGPVYRIPYMRTLTYHEGIPGHHFQIALQQELTELPRFRRDRIFGFISAHGEGWALYAEQLAAENNWYEGDTVGLIGQLEAELFRARRLVVDTGLHTMKWTRQQAIDYGMLPREVDRYVAAPGQACSYKIGMIRILELREKARRELGDRFNLKEFHNAVLRAGTVPLAVLETVVDDYIAAKQGRQVALY</sequence>
<dbReference type="EMBL" id="SDHX01000002">
    <property type="protein sequence ID" value="RXK53707.1"/>
    <property type="molecule type" value="Genomic_DNA"/>
</dbReference>
<dbReference type="Pfam" id="PF05960">
    <property type="entry name" value="DUF885"/>
    <property type="match status" value="1"/>
</dbReference>
<evidence type="ECO:0000313" key="3">
    <source>
        <dbReference type="Proteomes" id="UP000290218"/>
    </source>
</evidence>
<evidence type="ECO:0000313" key="2">
    <source>
        <dbReference type="EMBL" id="RXK53707.1"/>
    </source>
</evidence>
<feature type="chain" id="PRO_5020341114" evidence="1">
    <location>
        <begin position="20"/>
        <end position="591"/>
    </location>
</feature>
<dbReference type="OrthoDB" id="9760040at2"/>
<dbReference type="Proteomes" id="UP000290218">
    <property type="component" value="Unassembled WGS sequence"/>
</dbReference>
<dbReference type="PANTHER" id="PTHR33361">
    <property type="entry name" value="GLR0591 PROTEIN"/>
    <property type="match status" value="1"/>
</dbReference>
<comment type="caution">
    <text evidence="2">The sequence shown here is derived from an EMBL/GenBank/DDBJ whole genome shotgun (WGS) entry which is preliminary data.</text>
</comment>
<dbReference type="PANTHER" id="PTHR33361:SF2">
    <property type="entry name" value="DUF885 DOMAIN-CONTAINING PROTEIN"/>
    <property type="match status" value="1"/>
</dbReference>
<protein>
    <submittedName>
        <fullName evidence="2">DUF885 domain-containing protein</fullName>
    </submittedName>
</protein>
<gene>
    <name evidence="2" type="ORF">ESB00_18650</name>
</gene>
<feature type="signal peptide" evidence="1">
    <location>
        <begin position="1"/>
        <end position="19"/>
    </location>
</feature>
<dbReference type="AlphaFoldDB" id="A0A4Q1C5J6"/>
<reference evidence="2 3" key="1">
    <citation type="submission" date="2019-01" db="EMBL/GenBank/DDBJ databases">
        <title>Lacunisphaera sp. strain TWA-58.</title>
        <authorList>
            <person name="Chen W.-M."/>
        </authorList>
    </citation>
    <scope>NUCLEOTIDE SEQUENCE [LARGE SCALE GENOMIC DNA]</scope>
    <source>
        <strain evidence="2 3">TWA-58</strain>
    </source>
</reference>
<name>A0A4Q1C5J6_9BACT</name>
<evidence type="ECO:0000256" key="1">
    <source>
        <dbReference type="SAM" id="SignalP"/>
    </source>
</evidence>
<proteinExistence type="predicted"/>
<keyword evidence="1" id="KW-0732">Signal</keyword>
<dbReference type="InterPro" id="IPR010281">
    <property type="entry name" value="DUF885"/>
</dbReference>
<accession>A0A4Q1C5J6</accession>
<dbReference type="RefSeq" id="WP_129049660.1">
    <property type="nucleotide sequence ID" value="NZ_SDHX01000002.1"/>
</dbReference>
<organism evidence="2 3">
    <name type="scientific">Oleiharenicola lentus</name>
    <dbReference type="NCBI Taxonomy" id="2508720"/>
    <lineage>
        <taxon>Bacteria</taxon>
        <taxon>Pseudomonadati</taxon>
        <taxon>Verrucomicrobiota</taxon>
        <taxon>Opitutia</taxon>
        <taxon>Opitutales</taxon>
        <taxon>Opitutaceae</taxon>
        <taxon>Oleiharenicola</taxon>
    </lineage>
</organism>